<keyword evidence="9" id="KW-0472">Membrane</keyword>
<evidence type="ECO:0000256" key="3">
    <source>
        <dbReference type="ARBA" id="ARBA00022723"/>
    </source>
</evidence>
<feature type="region of interest" description="Disordered" evidence="8">
    <location>
        <begin position="162"/>
        <end position="229"/>
    </location>
</feature>
<dbReference type="InterPro" id="IPR036396">
    <property type="entry name" value="Cyt_P450_sf"/>
</dbReference>
<evidence type="ECO:0000256" key="2">
    <source>
        <dbReference type="ARBA" id="ARBA00010617"/>
    </source>
</evidence>
<organism evidence="11 12">
    <name type="scientific">Leucocoprinus birnbaumii</name>
    <dbReference type="NCBI Taxonomy" id="56174"/>
    <lineage>
        <taxon>Eukaryota</taxon>
        <taxon>Fungi</taxon>
        <taxon>Dikarya</taxon>
        <taxon>Basidiomycota</taxon>
        <taxon>Agaricomycotina</taxon>
        <taxon>Agaricomycetes</taxon>
        <taxon>Agaricomycetidae</taxon>
        <taxon>Agaricales</taxon>
        <taxon>Agaricineae</taxon>
        <taxon>Agaricaceae</taxon>
        <taxon>Leucocoprinus</taxon>
    </lineage>
</organism>
<dbReference type="SUPFAM" id="SSF48264">
    <property type="entry name" value="Cytochrome P450"/>
    <property type="match status" value="1"/>
</dbReference>
<keyword evidence="5 6" id="KW-0408">Iron</keyword>
<comment type="similarity">
    <text evidence="2">Belongs to the cytochrome P450 family.</text>
</comment>
<keyword evidence="9" id="KW-1133">Transmembrane helix</keyword>
<dbReference type="Pfam" id="PF00806">
    <property type="entry name" value="PUF"/>
    <property type="match status" value="8"/>
</dbReference>
<dbReference type="GO" id="GO:0016705">
    <property type="term" value="F:oxidoreductase activity, acting on paired donors, with incorporation or reduction of molecular oxygen"/>
    <property type="evidence" value="ECO:0007669"/>
    <property type="project" value="InterPro"/>
</dbReference>
<evidence type="ECO:0000256" key="4">
    <source>
        <dbReference type="ARBA" id="ARBA00022737"/>
    </source>
</evidence>
<dbReference type="InterPro" id="IPR033712">
    <property type="entry name" value="Pumilio_RNA-bd"/>
</dbReference>
<dbReference type="InterPro" id="IPR033133">
    <property type="entry name" value="PUM-HD"/>
</dbReference>
<keyword evidence="9" id="KW-0812">Transmembrane</keyword>
<evidence type="ECO:0000256" key="7">
    <source>
        <dbReference type="PROSITE-ProRule" id="PRU00317"/>
    </source>
</evidence>
<evidence type="ECO:0000256" key="1">
    <source>
        <dbReference type="ARBA" id="ARBA00001971"/>
    </source>
</evidence>
<evidence type="ECO:0000256" key="8">
    <source>
        <dbReference type="SAM" id="MobiDB-lite"/>
    </source>
</evidence>
<dbReference type="PRINTS" id="PR00465">
    <property type="entry name" value="EP450IV"/>
</dbReference>
<dbReference type="PANTHER" id="PTHR12537:SF13">
    <property type="entry name" value="PUMILIO HOMOLOGY DOMAIN FAMILY MEMBER 4"/>
    <property type="match status" value="1"/>
</dbReference>
<accession>A0AAD5W3N1</accession>
<dbReference type="InterPro" id="IPR001313">
    <property type="entry name" value="Pumilio_RNA-bd_rpt"/>
</dbReference>
<dbReference type="GO" id="GO:0004497">
    <property type="term" value="F:monooxygenase activity"/>
    <property type="evidence" value="ECO:0007669"/>
    <property type="project" value="InterPro"/>
</dbReference>
<sequence>MNSPLENISPTTDNHTASDDGRKKSPPAFLDLADSAARLRSNMPDMSARVELKRLEHERQRALQRKLFEDQMRALEEQQAQELLNLPFDPNSNGAMQHLAVSAPTTPPRVSAMLAGEVYGAGRNGRIQHSVDAESLSKAVGTVADKRKSVTYAPTVNLSPDLATAPVGNGHGFSRSAGAKSMPASRRTSASEHDEELASHLQGLSLAGERSNRASPGPGPASASILLRSNSRYNDDEGARYASTYNAGMMLDEQLDQEMHNAMRNLPTSDDDKYHNTFGNKVSKSSAALDLAQLSQQNREKSSEWPHFNGNPSGPEGVISRSDRRTVTNPNLTLSNPSDDFSIKPLGGNVSASSTPLVVEPPQHVQLPLSLSRRGSPPGILDNLSTTTRSVPTTPLGLPATTAHLLKSGSPLTSEFQTIGARIGTPGSQQVEGLPNDLQASLSRLPSGTFENGGLSINTMQSSPDDYGLESPYGLPVDGGRYSASAGSTALYQQNSPRFGLGLGVRTSTGAQDGKMNGLHGPKHRRDMDREFNRFTGTRLEDLQGEIATLCKDQHGCRYLQKKLEEGLPEHRDMIFRETFSHFAELMTDPFGNYLCQKLLEFATDEQRNLICESVAQDLVNISLNMHGTRAVQKMIDFLSTRRQIHSIILALSLHVVALIKDLNGNHVIQKCLNKLAPEDNQFIYNAVAANCVEVATHRHGCCVLQRCIDHASDHQRIQLVNEITYNALTLVQDPYGNYVVQYILDLNDSRFSDAVIRQFQGNVCALSVQKFSSNVIEKCIRVAEHGTRKILIDELLNRSRLEKLLRDSYGNYCVQTALDYADPAQRTALVEGIRPVLPLIRNTPYGKRIQNKLQREAQNIEYGTFRGHDHLVNMALGNPGLSPAHTPSRHLAQGLQGGLPDVYAGANNVYGLANAQAGFTQAHIGTPLPGSIQPQSIDGYVLQSNSSHNQGIAPHTGFNGGGSFNNVSPTVGGILNGSLNDPYQRSAFGYGIRLLAEALTAEVKAVLSDETSLVGTEAAVEKDSDLTVTGRCSFLYAFRSRTTRSSSICTIISHNLAYYSPDSWLICLVMTALFLVTRLCEVFYALLKLGSILLILTLVRILIWAINMFILQPLFDPLQNLPGPSGTYWQTHFNELMRPSMSPDTHESWIKKHGHTFRFHGLGKYDHRLISFDFHVVTHILTSPTYEKPWQTRDLLGRFIGRGIFSLEGREHKMQRKIISPAFSGQCIKRMTPVMFQKADELCDRWTSILNKQSDDGMDSDLNDETGSTLNVARWISRASFDVIGEAGFDYRFHALEEESEPVYMAYRRMFAIADKGINLRELMDLNFPWIRRFWPGEDNIIIDESLKIINEAGKMLIAKKKLSVGDEHCDPEHPDKDLLGLLIRSNMASDPSKRLTDQELLDQCSTFLLAGSDSVSTAISWTLYFLSLDTCIQDRLREELLGVHSQRLKASQPRTYSTAEWDIIKSLPFLDAVVRESLRLCPPVHETIRVAMEDDKIPISHPIQLRDGTALNKGDHISIRKGSYIHIPIEGLNYSEEFWGSDARKFNPDRWFDLPPRTRSPAFPGLGNSMTFSFGPHSCLGYKFTTAEMKIFVSTLIMNFIFTPALGLEIQKYNCILTKPYIEGKWELMPQLPLIVRRV</sequence>
<feature type="transmembrane region" description="Helical" evidence="9">
    <location>
        <begin position="1094"/>
        <end position="1116"/>
    </location>
</feature>
<comment type="caution">
    <text evidence="11">The sequence shown here is derived from an EMBL/GenBank/DDBJ whole genome shotgun (WGS) entry which is preliminary data.</text>
</comment>
<dbReference type="GO" id="GO:0005506">
    <property type="term" value="F:iron ion binding"/>
    <property type="evidence" value="ECO:0007669"/>
    <property type="project" value="InterPro"/>
</dbReference>
<evidence type="ECO:0000256" key="5">
    <source>
        <dbReference type="ARBA" id="ARBA00023004"/>
    </source>
</evidence>
<feature type="transmembrane region" description="Helical" evidence="9">
    <location>
        <begin position="1064"/>
        <end position="1087"/>
    </location>
</feature>
<keyword evidence="4" id="KW-0677">Repeat</keyword>
<feature type="repeat" description="Pumilio" evidence="7">
    <location>
        <begin position="687"/>
        <end position="722"/>
    </location>
</feature>
<feature type="repeat" description="Pumilio" evidence="7">
    <location>
        <begin position="759"/>
        <end position="794"/>
    </location>
</feature>
<feature type="compositionally biased region" description="Polar residues" evidence="8">
    <location>
        <begin position="327"/>
        <end position="339"/>
    </location>
</feature>
<dbReference type="SMART" id="SM00025">
    <property type="entry name" value="Pumilio"/>
    <property type="match status" value="8"/>
</dbReference>
<keyword evidence="12" id="KW-1185">Reference proteome</keyword>
<name>A0AAD5W3N1_9AGAR</name>
<dbReference type="CDD" id="cd11069">
    <property type="entry name" value="CYP_FUM15-like"/>
    <property type="match status" value="1"/>
</dbReference>
<feature type="repeat" description="Pumilio" evidence="7">
    <location>
        <begin position="795"/>
        <end position="832"/>
    </location>
</feature>
<keyword evidence="6" id="KW-0349">Heme</keyword>
<feature type="region of interest" description="Disordered" evidence="8">
    <location>
        <begin position="507"/>
        <end position="526"/>
    </location>
</feature>
<dbReference type="FunFam" id="1.25.10.10:FF:000237">
    <property type="entry name" value="Pumilio homolog 9"/>
    <property type="match status" value="1"/>
</dbReference>
<feature type="compositionally biased region" description="Polar residues" evidence="8">
    <location>
        <begin position="1"/>
        <end position="15"/>
    </location>
</feature>
<dbReference type="Gene3D" id="1.10.630.10">
    <property type="entry name" value="Cytochrome P450"/>
    <property type="match status" value="1"/>
</dbReference>
<dbReference type="PROSITE" id="PS50303">
    <property type="entry name" value="PUM_HD"/>
    <property type="match status" value="1"/>
</dbReference>
<keyword evidence="3 6" id="KW-0479">Metal-binding</keyword>
<dbReference type="Gene3D" id="1.25.10.10">
    <property type="entry name" value="Leucine-rich Repeat Variant"/>
    <property type="match status" value="1"/>
</dbReference>
<proteinExistence type="inferred from homology"/>
<dbReference type="Pfam" id="PF00067">
    <property type="entry name" value="p450"/>
    <property type="match status" value="1"/>
</dbReference>
<feature type="repeat" description="Pumilio" evidence="7">
    <location>
        <begin position="651"/>
        <end position="686"/>
    </location>
</feature>
<protein>
    <recommendedName>
        <fullName evidence="10">PUM-HD domain-containing protein</fullName>
    </recommendedName>
</protein>
<evidence type="ECO:0000256" key="6">
    <source>
        <dbReference type="PIRSR" id="PIRSR602403-1"/>
    </source>
</evidence>
<feature type="region of interest" description="Disordered" evidence="8">
    <location>
        <begin position="295"/>
        <end position="340"/>
    </location>
</feature>
<gene>
    <name evidence="11" type="ORF">NP233_g518</name>
</gene>
<feature type="compositionally biased region" description="Basic and acidic residues" evidence="8">
    <location>
        <begin position="189"/>
        <end position="198"/>
    </location>
</feature>
<feature type="repeat" description="Pumilio" evidence="7">
    <location>
        <begin position="723"/>
        <end position="758"/>
    </location>
</feature>
<dbReference type="PRINTS" id="PR00385">
    <property type="entry name" value="P450"/>
</dbReference>
<evidence type="ECO:0000313" key="12">
    <source>
        <dbReference type="Proteomes" id="UP001213000"/>
    </source>
</evidence>
<dbReference type="PROSITE" id="PS00086">
    <property type="entry name" value="CYTOCHROME_P450"/>
    <property type="match status" value="1"/>
</dbReference>
<dbReference type="GO" id="GO:0005737">
    <property type="term" value="C:cytoplasm"/>
    <property type="evidence" value="ECO:0007669"/>
    <property type="project" value="TreeGrafter"/>
</dbReference>
<dbReference type="InterPro" id="IPR002403">
    <property type="entry name" value="Cyt_P450_E_grp-IV"/>
</dbReference>
<dbReference type="InterPro" id="IPR011989">
    <property type="entry name" value="ARM-like"/>
</dbReference>
<dbReference type="InterPro" id="IPR001128">
    <property type="entry name" value="Cyt_P450"/>
</dbReference>
<evidence type="ECO:0000259" key="10">
    <source>
        <dbReference type="PROSITE" id="PS50303"/>
    </source>
</evidence>
<dbReference type="SUPFAM" id="SSF48371">
    <property type="entry name" value="ARM repeat"/>
    <property type="match status" value="1"/>
</dbReference>
<feature type="repeat" description="Pumilio" evidence="7">
    <location>
        <begin position="578"/>
        <end position="613"/>
    </location>
</feature>
<evidence type="ECO:0000313" key="11">
    <source>
        <dbReference type="EMBL" id="KAJ3576280.1"/>
    </source>
</evidence>
<dbReference type="CDD" id="cd07920">
    <property type="entry name" value="Pumilio"/>
    <property type="match status" value="1"/>
</dbReference>
<comment type="cofactor">
    <cofactor evidence="1 6">
        <name>heme</name>
        <dbReference type="ChEBI" id="CHEBI:30413"/>
    </cofactor>
</comment>
<dbReference type="GO" id="GO:0003729">
    <property type="term" value="F:mRNA binding"/>
    <property type="evidence" value="ECO:0007669"/>
    <property type="project" value="TreeGrafter"/>
</dbReference>
<dbReference type="EMBL" id="JANIEX010000015">
    <property type="protein sequence ID" value="KAJ3576280.1"/>
    <property type="molecule type" value="Genomic_DNA"/>
</dbReference>
<reference evidence="11" key="1">
    <citation type="submission" date="2022-07" db="EMBL/GenBank/DDBJ databases">
        <title>Genome Sequence of Leucocoprinus birnbaumii.</title>
        <authorList>
            <person name="Buettner E."/>
        </authorList>
    </citation>
    <scope>NUCLEOTIDE SEQUENCE</scope>
    <source>
        <strain evidence="11">VT141</strain>
    </source>
</reference>
<dbReference type="InterPro" id="IPR017972">
    <property type="entry name" value="Cyt_P450_CS"/>
</dbReference>
<feature type="repeat" description="Pumilio" evidence="7">
    <location>
        <begin position="614"/>
        <end position="650"/>
    </location>
</feature>
<evidence type="ECO:0000256" key="9">
    <source>
        <dbReference type="SAM" id="Phobius"/>
    </source>
</evidence>
<dbReference type="GO" id="GO:0020037">
    <property type="term" value="F:heme binding"/>
    <property type="evidence" value="ECO:0007669"/>
    <property type="project" value="InterPro"/>
</dbReference>
<feature type="domain" description="PUM-HD" evidence="10">
    <location>
        <begin position="520"/>
        <end position="858"/>
    </location>
</feature>
<dbReference type="InterPro" id="IPR016024">
    <property type="entry name" value="ARM-type_fold"/>
</dbReference>
<dbReference type="Proteomes" id="UP001213000">
    <property type="component" value="Unassembled WGS sequence"/>
</dbReference>
<dbReference type="PROSITE" id="PS50302">
    <property type="entry name" value="PUM"/>
    <property type="match status" value="8"/>
</dbReference>
<dbReference type="PANTHER" id="PTHR12537">
    <property type="entry name" value="RNA BINDING PROTEIN PUMILIO-RELATED"/>
    <property type="match status" value="1"/>
</dbReference>
<feature type="region of interest" description="Disordered" evidence="8">
    <location>
        <begin position="1"/>
        <end position="28"/>
    </location>
</feature>
<feature type="binding site" description="axial binding residue" evidence="6">
    <location>
        <position position="1581"/>
    </location>
    <ligand>
        <name>heme</name>
        <dbReference type="ChEBI" id="CHEBI:30413"/>
    </ligand>
    <ligandPart>
        <name>Fe</name>
        <dbReference type="ChEBI" id="CHEBI:18248"/>
    </ligandPart>
</feature>
<dbReference type="GO" id="GO:0010608">
    <property type="term" value="P:post-transcriptional regulation of gene expression"/>
    <property type="evidence" value="ECO:0007669"/>
    <property type="project" value="TreeGrafter"/>
</dbReference>
<feature type="repeat" description="Pumilio" evidence="7">
    <location>
        <begin position="542"/>
        <end position="577"/>
    </location>
</feature>